<dbReference type="AlphaFoldDB" id="G0PKY8"/>
<feature type="compositionally biased region" description="Low complexity" evidence="1">
    <location>
        <begin position="157"/>
        <end position="171"/>
    </location>
</feature>
<feature type="region of interest" description="Disordered" evidence="1">
    <location>
        <begin position="157"/>
        <end position="349"/>
    </location>
</feature>
<sequence length="571" mass="63406">MEDFYVTLPSNVPNAPFPNTSSRYVTRLPEVLQLRRDQWMVALTDLVYPHSFVNVGKPLHYWIHFKSNRTPIRLTFPSAHYKDVTQIIHTLNQVVRLKRKAVEDLNNGSSKKSEKEEEEDDILEIVEEEETKAEGTTQAPVVTTTQAPVVTTTPVPVVTTTPAPVPNTTPASVETTEEEEDIMGIVEEEETATPVPPSVPVGTTTETPVVTTTQAPPVTQTPPRKTTKPPAPPQVPVVTTTPVPPSAPVETTEEEEDIMEIVEEDTKPEKEVPGVPKPEKEGTPPKKEEKAGAEGKTEGGAEGSPAVKEGKTEGGAEGSPAVKEGKTEGGKPTEEGKKKDGAKDEDDDVVELVNKEEEEDEAKRMKEEQDLIDLVNQEQEITEARYDYFNTAQDVLNRPHDPTTYRELLEEFEKLRSLVSVDDPSFNPREYFNFSEENGRIKVNFLHPDIRFLEFDKGCSYFLGFTDTIVRDTLVAPHKVDLFGDVSVIYLYSDAVEPIIVGNKKTNLLSVIPCTGQYGSVVYYTVPNPRYVPLINSTIDSIRIELLTDGGDPIPFSWGTTIAVLHFKKLK</sequence>
<proteinExistence type="predicted"/>
<dbReference type="STRING" id="135651.G0PKY8"/>
<name>G0PKY8_CAEBE</name>
<dbReference type="HOGENOM" id="CLU_015332_0_0_1"/>
<organism evidence="3">
    <name type="scientific">Caenorhabditis brenneri</name>
    <name type="common">Nematode worm</name>
    <dbReference type="NCBI Taxonomy" id="135651"/>
    <lineage>
        <taxon>Eukaryota</taxon>
        <taxon>Metazoa</taxon>
        <taxon>Ecdysozoa</taxon>
        <taxon>Nematoda</taxon>
        <taxon>Chromadorea</taxon>
        <taxon>Rhabditida</taxon>
        <taxon>Rhabditina</taxon>
        <taxon>Rhabditomorpha</taxon>
        <taxon>Rhabditoidea</taxon>
        <taxon>Rhabditidae</taxon>
        <taxon>Peloderinae</taxon>
        <taxon>Caenorhabditis</taxon>
    </lineage>
</organism>
<gene>
    <name evidence="2" type="ORF">CAEBREN_31357</name>
</gene>
<feature type="compositionally biased region" description="Acidic residues" evidence="1">
    <location>
        <begin position="175"/>
        <end position="191"/>
    </location>
</feature>
<dbReference type="OrthoDB" id="5873046at2759"/>
<evidence type="ECO:0000313" key="3">
    <source>
        <dbReference type="Proteomes" id="UP000008068"/>
    </source>
</evidence>
<protein>
    <submittedName>
        <fullName evidence="2">Uncharacterized protein</fullName>
    </submittedName>
</protein>
<dbReference type="Proteomes" id="UP000008068">
    <property type="component" value="Unassembled WGS sequence"/>
</dbReference>
<feature type="compositionally biased region" description="Basic and acidic residues" evidence="1">
    <location>
        <begin position="323"/>
        <end position="342"/>
    </location>
</feature>
<dbReference type="InParanoid" id="G0PKY8"/>
<feature type="compositionally biased region" description="Basic and acidic residues" evidence="1">
    <location>
        <begin position="264"/>
        <end position="299"/>
    </location>
</feature>
<reference evidence="3" key="1">
    <citation type="submission" date="2011-07" db="EMBL/GenBank/DDBJ databases">
        <authorList>
            <consortium name="Caenorhabditis brenneri Sequencing and Analysis Consortium"/>
            <person name="Wilson R.K."/>
        </authorList>
    </citation>
    <scope>NUCLEOTIDE SEQUENCE [LARGE SCALE GENOMIC DNA]</scope>
    <source>
        <strain evidence="3">PB2801</strain>
    </source>
</reference>
<accession>G0PKY8</accession>
<dbReference type="eggNOG" id="ENOG502QTCV">
    <property type="taxonomic scope" value="Eukaryota"/>
</dbReference>
<feature type="compositionally biased region" description="Acidic residues" evidence="1">
    <location>
        <begin position="251"/>
        <end position="263"/>
    </location>
</feature>
<keyword evidence="3" id="KW-1185">Reference proteome</keyword>
<evidence type="ECO:0000313" key="2">
    <source>
        <dbReference type="EMBL" id="EGT33237.1"/>
    </source>
</evidence>
<dbReference type="EMBL" id="GL380959">
    <property type="protein sequence ID" value="EGT33237.1"/>
    <property type="molecule type" value="Genomic_DNA"/>
</dbReference>
<evidence type="ECO:0000256" key="1">
    <source>
        <dbReference type="SAM" id="MobiDB-lite"/>
    </source>
</evidence>
<feature type="compositionally biased region" description="Low complexity" evidence="1">
    <location>
        <begin position="200"/>
        <end position="224"/>
    </location>
</feature>